<name>A0A4R9BYV9_9MICO</name>
<dbReference type="AlphaFoldDB" id="A0A4R9BYV9"/>
<feature type="transmembrane region" description="Helical" evidence="1">
    <location>
        <begin position="61"/>
        <end position="84"/>
    </location>
</feature>
<evidence type="ECO:0000256" key="1">
    <source>
        <dbReference type="SAM" id="Phobius"/>
    </source>
</evidence>
<accession>A0A4R9BYV9</accession>
<organism evidence="2 3">
    <name type="scientific">Cryobacterium lactosi</name>
    <dbReference type="NCBI Taxonomy" id="1259202"/>
    <lineage>
        <taxon>Bacteria</taxon>
        <taxon>Bacillati</taxon>
        <taxon>Actinomycetota</taxon>
        <taxon>Actinomycetes</taxon>
        <taxon>Micrococcales</taxon>
        <taxon>Microbacteriaceae</taxon>
        <taxon>Cryobacterium</taxon>
    </lineage>
</organism>
<dbReference type="Proteomes" id="UP000298468">
    <property type="component" value="Unassembled WGS sequence"/>
</dbReference>
<gene>
    <name evidence="2" type="ORF">E3T61_00175</name>
</gene>
<reference evidence="2 3" key="1">
    <citation type="submission" date="2019-03" db="EMBL/GenBank/DDBJ databases">
        <title>Genomics of glacier-inhabiting Cryobacterium strains.</title>
        <authorList>
            <person name="Liu Q."/>
            <person name="Xin Y.-H."/>
        </authorList>
    </citation>
    <scope>NUCLEOTIDE SEQUENCE [LARGE SCALE GENOMIC DNA]</scope>
    <source>
        <strain evidence="2 3">Sr59</strain>
    </source>
</reference>
<evidence type="ECO:0008006" key="4">
    <source>
        <dbReference type="Google" id="ProtNLM"/>
    </source>
</evidence>
<keyword evidence="1" id="KW-0472">Membrane</keyword>
<proteinExistence type="predicted"/>
<evidence type="ECO:0000313" key="2">
    <source>
        <dbReference type="EMBL" id="TFD95097.1"/>
    </source>
</evidence>
<dbReference type="EMBL" id="SOHM01000002">
    <property type="protein sequence ID" value="TFD95097.1"/>
    <property type="molecule type" value="Genomic_DNA"/>
</dbReference>
<evidence type="ECO:0000313" key="3">
    <source>
        <dbReference type="Proteomes" id="UP000298468"/>
    </source>
</evidence>
<keyword evidence="3" id="KW-1185">Reference proteome</keyword>
<protein>
    <recommendedName>
        <fullName evidence="4">LPXTG cell wall anchor domain-containing protein</fullName>
    </recommendedName>
</protein>
<comment type="caution">
    <text evidence="2">The sequence shown here is derived from an EMBL/GenBank/DDBJ whole genome shotgun (WGS) entry which is preliminary data.</text>
</comment>
<keyword evidence="1" id="KW-1133">Transmembrane helix</keyword>
<sequence>MTIPAGAEAGTHHIVLVDSVTGFTVSSAAFTVSPAAAATNVKAATDTKSVSGALASTGFDALMPALLAGLLVLAGLGIGAFQLVTKRRRTAQ</sequence>
<keyword evidence="1" id="KW-0812">Transmembrane</keyword>